<evidence type="ECO:0000313" key="3">
    <source>
        <dbReference type="Proteomes" id="UP000673691"/>
    </source>
</evidence>
<accession>A0A8H7ZP48</accession>
<evidence type="ECO:0000256" key="1">
    <source>
        <dbReference type="SAM" id="MobiDB-lite"/>
    </source>
</evidence>
<gene>
    <name evidence="2" type="ORF">BJ554DRAFT_3212</name>
</gene>
<dbReference type="EMBL" id="JAEFCI010010948">
    <property type="protein sequence ID" value="KAG5456911.1"/>
    <property type="molecule type" value="Genomic_DNA"/>
</dbReference>
<comment type="caution">
    <text evidence="2">The sequence shown here is derived from an EMBL/GenBank/DDBJ whole genome shotgun (WGS) entry which is preliminary data.</text>
</comment>
<feature type="compositionally biased region" description="Low complexity" evidence="1">
    <location>
        <begin position="86"/>
        <end position="96"/>
    </location>
</feature>
<reference evidence="2 3" key="1">
    <citation type="journal article" name="Sci. Rep.">
        <title>Genome-scale phylogenetic analyses confirm Olpidium as the closest living zoosporic fungus to the non-flagellated, terrestrial fungi.</title>
        <authorList>
            <person name="Chang Y."/>
            <person name="Rochon D."/>
            <person name="Sekimoto S."/>
            <person name="Wang Y."/>
            <person name="Chovatia M."/>
            <person name="Sandor L."/>
            <person name="Salamov A."/>
            <person name="Grigoriev I.V."/>
            <person name="Stajich J.E."/>
            <person name="Spatafora J.W."/>
        </authorList>
    </citation>
    <scope>NUCLEOTIDE SEQUENCE [LARGE SCALE GENOMIC DNA]</scope>
    <source>
        <strain evidence="2">S191</strain>
    </source>
</reference>
<feature type="compositionally biased region" description="Basic and acidic residues" evidence="1">
    <location>
        <begin position="27"/>
        <end position="40"/>
    </location>
</feature>
<name>A0A8H7ZP48_9FUNG</name>
<protein>
    <submittedName>
        <fullName evidence="2">Uncharacterized protein</fullName>
    </submittedName>
</protein>
<organism evidence="2 3">
    <name type="scientific">Olpidium bornovanus</name>
    <dbReference type="NCBI Taxonomy" id="278681"/>
    <lineage>
        <taxon>Eukaryota</taxon>
        <taxon>Fungi</taxon>
        <taxon>Fungi incertae sedis</taxon>
        <taxon>Olpidiomycota</taxon>
        <taxon>Olpidiomycotina</taxon>
        <taxon>Olpidiomycetes</taxon>
        <taxon>Olpidiales</taxon>
        <taxon>Olpidiaceae</taxon>
        <taxon>Olpidium</taxon>
    </lineage>
</organism>
<dbReference type="Proteomes" id="UP000673691">
    <property type="component" value="Unassembled WGS sequence"/>
</dbReference>
<dbReference type="AlphaFoldDB" id="A0A8H7ZP48"/>
<feature type="compositionally biased region" description="Low complexity" evidence="1">
    <location>
        <begin position="1"/>
        <end position="18"/>
    </location>
</feature>
<feature type="non-terminal residue" evidence="2">
    <location>
        <position position="1"/>
    </location>
</feature>
<sequence>RRDAPAPAASRGRPPGAALDASGSPPRAERKPSPRQDRRPCRVGAETAVVARPADAGCGAAQSLGDRPEHGAGSAGAPEVGERGPADGSDGGAPADRGTEAADANDYFQQASQDAWLSEIGRPDFFRLSEDLVGGGVADLFEW</sequence>
<keyword evidence="3" id="KW-1185">Reference proteome</keyword>
<proteinExistence type="predicted"/>
<evidence type="ECO:0000313" key="2">
    <source>
        <dbReference type="EMBL" id="KAG5456911.1"/>
    </source>
</evidence>
<feature type="region of interest" description="Disordered" evidence="1">
    <location>
        <begin position="1"/>
        <end position="107"/>
    </location>
</feature>